<evidence type="ECO:0000313" key="2">
    <source>
        <dbReference type="EMBL" id="GAX29539.1"/>
    </source>
</evidence>
<accession>A0A1Z5KTA1</accession>
<feature type="region of interest" description="Disordered" evidence="1">
    <location>
        <begin position="19"/>
        <end position="84"/>
    </location>
</feature>
<comment type="caution">
    <text evidence="2">The sequence shown here is derived from an EMBL/GenBank/DDBJ whole genome shotgun (WGS) entry which is preliminary data.</text>
</comment>
<evidence type="ECO:0000313" key="3">
    <source>
        <dbReference type="Proteomes" id="UP000198406"/>
    </source>
</evidence>
<keyword evidence="3" id="KW-1185">Reference proteome</keyword>
<dbReference type="AlphaFoldDB" id="A0A1Z5KTA1"/>
<dbReference type="EMBL" id="BDSP01000291">
    <property type="protein sequence ID" value="GAX29539.1"/>
    <property type="molecule type" value="Genomic_DNA"/>
</dbReference>
<reference evidence="2 3" key="1">
    <citation type="journal article" date="2015" name="Plant Cell">
        <title>Oil accumulation by the oleaginous diatom Fistulifera solaris as revealed by the genome and transcriptome.</title>
        <authorList>
            <person name="Tanaka T."/>
            <person name="Maeda Y."/>
            <person name="Veluchamy A."/>
            <person name="Tanaka M."/>
            <person name="Abida H."/>
            <person name="Marechal E."/>
            <person name="Bowler C."/>
            <person name="Muto M."/>
            <person name="Sunaga Y."/>
            <person name="Tanaka M."/>
            <person name="Yoshino T."/>
            <person name="Taniguchi T."/>
            <person name="Fukuda Y."/>
            <person name="Nemoto M."/>
            <person name="Matsumoto M."/>
            <person name="Wong P.S."/>
            <person name="Aburatani S."/>
            <person name="Fujibuchi W."/>
        </authorList>
    </citation>
    <scope>NUCLEOTIDE SEQUENCE [LARGE SCALE GENOMIC DNA]</scope>
    <source>
        <strain evidence="2 3">JPCC DA0580</strain>
    </source>
</reference>
<name>A0A1Z5KTA1_FISSO</name>
<protein>
    <submittedName>
        <fullName evidence="2">Uncharacterized protein</fullName>
    </submittedName>
</protein>
<dbReference type="InParanoid" id="A0A1Z5KTA1"/>
<gene>
    <name evidence="2" type="ORF">FisN_36Hh033</name>
</gene>
<sequence length="388" mass="44995">MEVRKESLRNAYAASGMLRSQLNATPQRRKPLNTSTTRIYRAPQATVRDETDGKTRRRRQPEDSSFSTLEAPWDDDSDRGNRSSRRSLTLRQGFEEFSESFVNNNDYDDYHNEYYVEPRRNVWAVLRTTVNYQTVVQVLILLVFAAMIFDSHSRVQKHRVQLAQYDEERAHILEQMMWIDKAAKKVHRKYAQKDIWESLEDQKLEHESRGALLEDTEGLRDAMKKLQLRVQLNARTRIEDRFGIRNAFINLPLDEEGKEHVQIGLTDDTPHAAAILLEQYDRHLWDKVELQRIGDDVIQISTDQTTTSPVLEFIESSHSCHEVGSVVLRQLEAETMDLNVVVLRVHMTEHVPMGAEDVCIGKVTVGLEYLNKEGIPRIHETPPRVYAS</sequence>
<dbReference type="Proteomes" id="UP000198406">
    <property type="component" value="Unassembled WGS sequence"/>
</dbReference>
<dbReference type="OrthoDB" id="48457at2759"/>
<evidence type="ECO:0000256" key="1">
    <source>
        <dbReference type="SAM" id="MobiDB-lite"/>
    </source>
</evidence>
<organism evidence="2 3">
    <name type="scientific">Fistulifera solaris</name>
    <name type="common">Oleaginous diatom</name>
    <dbReference type="NCBI Taxonomy" id="1519565"/>
    <lineage>
        <taxon>Eukaryota</taxon>
        <taxon>Sar</taxon>
        <taxon>Stramenopiles</taxon>
        <taxon>Ochrophyta</taxon>
        <taxon>Bacillariophyta</taxon>
        <taxon>Bacillariophyceae</taxon>
        <taxon>Bacillariophycidae</taxon>
        <taxon>Naviculales</taxon>
        <taxon>Naviculaceae</taxon>
        <taxon>Fistulifera</taxon>
    </lineage>
</organism>
<feature type="compositionally biased region" description="Polar residues" evidence="1">
    <location>
        <begin position="19"/>
        <end position="38"/>
    </location>
</feature>
<proteinExistence type="predicted"/>